<dbReference type="OrthoDB" id="307899at2759"/>
<dbReference type="GO" id="GO:0005739">
    <property type="term" value="C:mitochondrion"/>
    <property type="evidence" value="ECO:0007669"/>
    <property type="project" value="GOC"/>
</dbReference>
<feature type="domain" description="Zinc finger CHCC-type" evidence="1">
    <location>
        <begin position="85"/>
        <end position="120"/>
    </location>
</feature>
<sequence>MATKKINGLFMPFNQLYKRNVFMVDAITKRTYATTDKVDQVTHTGQAFEKGDYRLVRFLNRPKEINKNWAIKLIDEVSPSSKKDRIVACDGGGGPLGHPKVYINLDKPGNHICGYCGLRFYKENH</sequence>
<organism evidence="2 3">
    <name type="scientific">Atta cephalotes</name>
    <name type="common">Leafcutter ant</name>
    <dbReference type="NCBI Taxonomy" id="12957"/>
    <lineage>
        <taxon>Eukaryota</taxon>
        <taxon>Metazoa</taxon>
        <taxon>Ecdysozoa</taxon>
        <taxon>Arthropoda</taxon>
        <taxon>Hexapoda</taxon>
        <taxon>Insecta</taxon>
        <taxon>Pterygota</taxon>
        <taxon>Neoptera</taxon>
        <taxon>Endopterygota</taxon>
        <taxon>Hymenoptera</taxon>
        <taxon>Apocrita</taxon>
        <taxon>Aculeata</taxon>
        <taxon>Formicoidea</taxon>
        <taxon>Formicidae</taxon>
        <taxon>Myrmicinae</taxon>
        <taxon>Atta</taxon>
    </lineage>
</organism>
<proteinExistence type="predicted"/>
<reference evidence="2" key="2">
    <citation type="submission" date="2016-04" db="UniProtKB">
        <authorList>
            <consortium name="EnsemblMetazoa"/>
        </authorList>
    </citation>
    <scope>IDENTIFICATION</scope>
</reference>
<dbReference type="FunFam" id="2.60.260.40:FF:000003">
    <property type="entry name" value="NADH dehydrogenase [ubiquinone] iron-sulfur protein 6, mitochondrial"/>
    <property type="match status" value="1"/>
</dbReference>
<dbReference type="EMBL" id="ADTU01002845">
    <property type="status" value="NOT_ANNOTATED_CDS"/>
    <property type="molecule type" value="Genomic_DNA"/>
</dbReference>
<dbReference type="Gene3D" id="2.60.260.40">
    <property type="entry name" value="q5lls5 like domains"/>
    <property type="match status" value="1"/>
</dbReference>
<dbReference type="Proteomes" id="UP000005205">
    <property type="component" value="Unassembled WGS sequence"/>
</dbReference>
<dbReference type="EMBL" id="ADTU01002846">
    <property type="status" value="NOT_ANNOTATED_CDS"/>
    <property type="molecule type" value="Genomic_DNA"/>
</dbReference>
<dbReference type="STRING" id="12957.A0A158NUB1"/>
<dbReference type="KEGG" id="acep:105624362"/>
<dbReference type="InterPro" id="IPR019401">
    <property type="entry name" value="Znf_CHCC"/>
</dbReference>
<reference evidence="3" key="1">
    <citation type="journal article" date="2011" name="PLoS Genet.">
        <title>The genome sequence of the leaf-cutter ant Atta cephalotes reveals insights into its obligate symbiotic lifestyle.</title>
        <authorList>
            <person name="Suen G."/>
            <person name="Teiling C."/>
            <person name="Li L."/>
            <person name="Holt C."/>
            <person name="Abouheif E."/>
            <person name="Bornberg-Bauer E."/>
            <person name="Bouffard P."/>
            <person name="Caldera E.J."/>
            <person name="Cash E."/>
            <person name="Cavanaugh A."/>
            <person name="Denas O."/>
            <person name="Elhaik E."/>
            <person name="Fave M.J."/>
            <person name="Gadau J."/>
            <person name="Gibson J.D."/>
            <person name="Graur D."/>
            <person name="Grubbs K.J."/>
            <person name="Hagen D.E."/>
            <person name="Harkins T.T."/>
            <person name="Helmkampf M."/>
            <person name="Hu H."/>
            <person name="Johnson B.R."/>
            <person name="Kim J."/>
            <person name="Marsh S.E."/>
            <person name="Moeller J.A."/>
            <person name="Munoz-Torres M.C."/>
            <person name="Murphy M.C."/>
            <person name="Naughton M.C."/>
            <person name="Nigam S."/>
            <person name="Overson R."/>
            <person name="Rajakumar R."/>
            <person name="Reese J.T."/>
            <person name="Scott J.J."/>
            <person name="Smith C.R."/>
            <person name="Tao S."/>
            <person name="Tsutsui N.D."/>
            <person name="Viljakainen L."/>
            <person name="Wissler L."/>
            <person name="Yandell M.D."/>
            <person name="Zimmer F."/>
            <person name="Taylor J."/>
            <person name="Slater S.C."/>
            <person name="Clifton S.W."/>
            <person name="Warren W.C."/>
            <person name="Elsik C.G."/>
            <person name="Smith C.D."/>
            <person name="Weinstock G.M."/>
            <person name="Gerardo N.M."/>
            <person name="Currie C.R."/>
        </authorList>
    </citation>
    <scope>NUCLEOTIDE SEQUENCE [LARGE SCALE GENOMIC DNA]</scope>
</reference>
<gene>
    <name evidence="2" type="primary">105624362</name>
</gene>
<dbReference type="AlphaFoldDB" id="A0A158NUB1"/>
<dbReference type="Pfam" id="PF10276">
    <property type="entry name" value="zf-CHCC"/>
    <property type="match status" value="1"/>
</dbReference>
<dbReference type="EnsemblMetazoa" id="XM_012205729.1">
    <property type="protein sequence ID" value="XP_012061119.1"/>
    <property type="gene ID" value="LOC105624362"/>
</dbReference>
<dbReference type="OMA" id="GSHTCGY"/>
<dbReference type="PANTHER" id="PTHR13156:SF0">
    <property type="entry name" value="NADH DEHYDROGENASE [UBIQUINONE] IRON-SULFUR PROTEIN 6, MITOCHONDRIAL"/>
    <property type="match status" value="1"/>
</dbReference>
<dbReference type="GO" id="GO:0006120">
    <property type="term" value="P:mitochondrial electron transport, NADH to ubiquinone"/>
    <property type="evidence" value="ECO:0007669"/>
    <property type="project" value="TreeGrafter"/>
</dbReference>
<evidence type="ECO:0000313" key="2">
    <source>
        <dbReference type="EnsemblMetazoa" id="XP_012061119.1"/>
    </source>
</evidence>
<dbReference type="InParanoid" id="A0A158NUB1"/>
<keyword evidence="3" id="KW-1185">Reference proteome</keyword>
<accession>A0A158NUB1</accession>
<dbReference type="PANTHER" id="PTHR13156">
    <property type="entry name" value="NADH-UBIQUINONE OXIDOREDUCTASE 13 KD-A SUBUNIT"/>
    <property type="match status" value="1"/>
</dbReference>
<dbReference type="FunCoup" id="A0A158NUB1">
    <property type="interactions" value="649"/>
</dbReference>
<evidence type="ECO:0000313" key="3">
    <source>
        <dbReference type="Proteomes" id="UP000005205"/>
    </source>
</evidence>
<evidence type="ECO:0000259" key="1">
    <source>
        <dbReference type="Pfam" id="PF10276"/>
    </source>
</evidence>
<name>A0A158NUB1_ATTCE</name>
<protein>
    <recommendedName>
        <fullName evidence="1">Zinc finger CHCC-type domain-containing protein</fullName>
    </recommendedName>
</protein>
<dbReference type="eggNOG" id="KOG3456">
    <property type="taxonomic scope" value="Eukaryota"/>
</dbReference>